<dbReference type="Gene3D" id="3.55.50.30">
    <property type="match status" value="1"/>
</dbReference>
<dbReference type="Pfam" id="PF04773">
    <property type="entry name" value="FecR"/>
    <property type="match status" value="1"/>
</dbReference>
<organism evidence="4 5">
    <name type="scientific">Chitinophaga costaii</name>
    <dbReference type="NCBI Taxonomy" id="1335309"/>
    <lineage>
        <taxon>Bacteria</taxon>
        <taxon>Pseudomonadati</taxon>
        <taxon>Bacteroidota</taxon>
        <taxon>Chitinophagia</taxon>
        <taxon>Chitinophagales</taxon>
        <taxon>Chitinophagaceae</taxon>
        <taxon>Chitinophaga</taxon>
    </lineage>
</organism>
<keyword evidence="5" id="KW-1185">Reference proteome</keyword>
<name>A0A1C4DTW1_9BACT</name>
<feature type="transmembrane region" description="Helical" evidence="1">
    <location>
        <begin position="113"/>
        <end position="133"/>
    </location>
</feature>
<dbReference type="PIRSF" id="PIRSF018266">
    <property type="entry name" value="FecR"/>
    <property type="match status" value="1"/>
</dbReference>
<evidence type="ECO:0000313" key="5">
    <source>
        <dbReference type="Proteomes" id="UP000242818"/>
    </source>
</evidence>
<keyword evidence="1" id="KW-1133">Transmembrane helix</keyword>
<dbReference type="STRING" id="1335309.GA0116948_106106"/>
<feature type="domain" description="Protein FecR C-terminal" evidence="3">
    <location>
        <begin position="308"/>
        <end position="375"/>
    </location>
</feature>
<evidence type="ECO:0000259" key="2">
    <source>
        <dbReference type="Pfam" id="PF04773"/>
    </source>
</evidence>
<protein>
    <submittedName>
        <fullName evidence="4">FecR family protein</fullName>
    </submittedName>
</protein>
<reference evidence="4 5" key="1">
    <citation type="submission" date="2016-08" db="EMBL/GenBank/DDBJ databases">
        <authorList>
            <person name="Seilhamer J.J."/>
        </authorList>
    </citation>
    <scope>NUCLEOTIDE SEQUENCE [LARGE SCALE GENOMIC DNA]</scope>
    <source>
        <strain evidence="4 5">A37T2</strain>
    </source>
</reference>
<dbReference type="AlphaFoldDB" id="A0A1C4DTW1"/>
<accession>A0A1C4DTW1</accession>
<dbReference type="EMBL" id="FMAR01000006">
    <property type="protein sequence ID" value="SCC34779.1"/>
    <property type="molecule type" value="Genomic_DNA"/>
</dbReference>
<dbReference type="Proteomes" id="UP000242818">
    <property type="component" value="Unassembled WGS sequence"/>
</dbReference>
<sequence length="382" mass="41947">MEDHYSKYDLNAFLADPDFMAWVKYGEQHTRWEAFLRAHPCQRDTVEQATAIILAAASQPLHYPGEQDRLAMWANIKESTQEASAAALPAIKHTWSTAALPEAPAPTRTYGRIGWYGAAAAVLLGLIVVPLLWHASVKSDNYAMLLRRAGLQNSHRTEAVNDTHKPLWVPLPDGSNAVLSPGSRLSFADDFNHRNMREVYLSGAAFFEVNKRAVQPFIVYANTLAIKVLGTSFCVSAATDLPDVQVQVKSGKVLLFTHHTENGLVVNARQQAGLSKGQLYLASAHTDSLQSAPAAVDSSLMAAVQIPLTFEDAALPQVFDALEAAYGITIHYDKTKLSHCRLTAFLSDEPLPEKIRLICKAIQAPYEITGNEVKIQLKSCNK</sequence>
<evidence type="ECO:0000256" key="1">
    <source>
        <dbReference type="SAM" id="Phobius"/>
    </source>
</evidence>
<dbReference type="PANTHER" id="PTHR30273">
    <property type="entry name" value="PERIPLASMIC SIGNAL SENSOR AND SIGMA FACTOR ACTIVATOR FECR-RELATED"/>
    <property type="match status" value="1"/>
</dbReference>
<keyword evidence="1" id="KW-0472">Membrane</keyword>
<dbReference type="InterPro" id="IPR006860">
    <property type="entry name" value="FecR"/>
</dbReference>
<feature type="domain" description="FecR protein" evidence="2">
    <location>
        <begin position="169"/>
        <end position="253"/>
    </location>
</feature>
<proteinExistence type="predicted"/>
<evidence type="ECO:0000313" key="4">
    <source>
        <dbReference type="EMBL" id="SCC34779.1"/>
    </source>
</evidence>
<dbReference type="Gene3D" id="2.60.120.1440">
    <property type="match status" value="1"/>
</dbReference>
<dbReference type="InterPro" id="IPR032508">
    <property type="entry name" value="FecR_C"/>
</dbReference>
<dbReference type="RefSeq" id="WP_089711969.1">
    <property type="nucleotide sequence ID" value="NZ_FMAR01000006.1"/>
</dbReference>
<dbReference type="GO" id="GO:0016989">
    <property type="term" value="F:sigma factor antagonist activity"/>
    <property type="evidence" value="ECO:0007669"/>
    <property type="project" value="TreeGrafter"/>
</dbReference>
<dbReference type="PANTHER" id="PTHR30273:SF2">
    <property type="entry name" value="PROTEIN FECR"/>
    <property type="match status" value="1"/>
</dbReference>
<dbReference type="Pfam" id="PF16344">
    <property type="entry name" value="FecR_C"/>
    <property type="match status" value="1"/>
</dbReference>
<gene>
    <name evidence="4" type="ORF">GA0116948_106106</name>
</gene>
<dbReference type="InterPro" id="IPR012373">
    <property type="entry name" value="Ferrdict_sens_TM"/>
</dbReference>
<dbReference type="OrthoDB" id="645173at2"/>
<keyword evidence="1" id="KW-0812">Transmembrane</keyword>
<evidence type="ECO:0000259" key="3">
    <source>
        <dbReference type="Pfam" id="PF16344"/>
    </source>
</evidence>